<feature type="signal peptide" evidence="6">
    <location>
        <begin position="1"/>
        <end position="23"/>
    </location>
</feature>
<comment type="subcellular location">
    <subcellularLocation>
        <location evidence="1">Cell envelope</location>
    </subcellularLocation>
</comment>
<dbReference type="Pfam" id="PF01497">
    <property type="entry name" value="Peripla_BP_2"/>
    <property type="match status" value="1"/>
</dbReference>
<dbReference type="InterPro" id="IPR051313">
    <property type="entry name" value="Bact_iron-sidero_bind"/>
</dbReference>
<evidence type="ECO:0000259" key="7">
    <source>
        <dbReference type="PROSITE" id="PS50983"/>
    </source>
</evidence>
<comment type="caution">
    <text evidence="8">The sequence shown here is derived from an EMBL/GenBank/DDBJ whole genome shotgun (WGS) entry which is preliminary data.</text>
</comment>
<dbReference type="GO" id="GO:1901678">
    <property type="term" value="P:iron coordination entity transport"/>
    <property type="evidence" value="ECO:0007669"/>
    <property type="project" value="UniProtKB-ARBA"/>
</dbReference>
<keyword evidence="5 6" id="KW-0732">Signal</keyword>
<keyword evidence="3" id="KW-0813">Transport</keyword>
<dbReference type="AlphaFoldDB" id="A0A3A1Y0U8"/>
<name>A0A3A1Y0U8_9GAMM</name>
<dbReference type="InterPro" id="IPR002491">
    <property type="entry name" value="ABC_transptr_periplasmic_BD"/>
</dbReference>
<dbReference type="GO" id="GO:0030288">
    <property type="term" value="C:outer membrane-bounded periplasmic space"/>
    <property type="evidence" value="ECO:0007669"/>
    <property type="project" value="TreeGrafter"/>
</dbReference>
<dbReference type="RefSeq" id="WP_119525441.1">
    <property type="nucleotide sequence ID" value="NZ_NRHC01000073.1"/>
</dbReference>
<comment type="similarity">
    <text evidence="2">Belongs to the bacterial solute-binding protein 8 family.</text>
</comment>
<dbReference type="PROSITE" id="PS50983">
    <property type="entry name" value="FE_B12_PBP"/>
    <property type="match status" value="1"/>
</dbReference>
<evidence type="ECO:0000256" key="1">
    <source>
        <dbReference type="ARBA" id="ARBA00004196"/>
    </source>
</evidence>
<dbReference type="EMBL" id="NRHC01000073">
    <property type="protein sequence ID" value="RIY31972.1"/>
    <property type="molecule type" value="Genomic_DNA"/>
</dbReference>
<protein>
    <recommendedName>
        <fullName evidence="7">Fe/B12 periplasmic-binding domain-containing protein</fullName>
    </recommendedName>
</protein>
<dbReference type="Proteomes" id="UP000265691">
    <property type="component" value="Unassembled WGS sequence"/>
</dbReference>
<feature type="chain" id="PRO_5017356790" description="Fe/B12 periplasmic-binding domain-containing protein" evidence="6">
    <location>
        <begin position="24"/>
        <end position="311"/>
    </location>
</feature>
<sequence>MLRKLFIPVFTLLVLAYSSLVQAVTVQDARGTFTYEGQAKRIVVLELSFADILARLNLQAVGLADDGAPERFYPEVLAKLGNYTSVGKRLQPSLEVIASLKPDLIIADLNRHSQIYPQLVQIAPTLMLNTSDNTYTDELQNAQIIAEVTGTTQTWEQALAEHQSKMANYQKEIQANDRFVLLISSKPTAIGVSSDTSFPGSVLKFLGFKTATKEMAGTSQNRFDVNIETLNMWQPDVIFVGLYAPNTIVDKWRNDKNPLWLNLNAVKNNLACDVNNNDWVRSRGLTAAEAISQQVYNCLNGVANKLPYEPK</sequence>
<dbReference type="NCBIfam" id="NF008501">
    <property type="entry name" value="PRK11411.1"/>
    <property type="match status" value="1"/>
</dbReference>
<dbReference type="Gene3D" id="3.40.50.1980">
    <property type="entry name" value="Nitrogenase molybdenum iron protein domain"/>
    <property type="match status" value="2"/>
</dbReference>
<keyword evidence="4" id="KW-0408">Iron</keyword>
<evidence type="ECO:0000256" key="3">
    <source>
        <dbReference type="ARBA" id="ARBA00022448"/>
    </source>
</evidence>
<dbReference type="SUPFAM" id="SSF53807">
    <property type="entry name" value="Helical backbone' metal receptor"/>
    <property type="match status" value="1"/>
</dbReference>
<evidence type="ECO:0000256" key="4">
    <source>
        <dbReference type="ARBA" id="ARBA00022496"/>
    </source>
</evidence>
<keyword evidence="9" id="KW-1185">Reference proteome</keyword>
<organism evidence="8 9">
    <name type="scientific">Psittacicella hinzii</name>
    <dbReference type="NCBI Taxonomy" id="2028575"/>
    <lineage>
        <taxon>Bacteria</taxon>
        <taxon>Pseudomonadati</taxon>
        <taxon>Pseudomonadota</taxon>
        <taxon>Gammaproteobacteria</taxon>
        <taxon>Pasteurellales</taxon>
        <taxon>Psittacicellaceae</taxon>
        <taxon>Psittacicella</taxon>
    </lineage>
</organism>
<feature type="domain" description="Fe/B12 periplasmic-binding" evidence="7">
    <location>
        <begin position="41"/>
        <end position="303"/>
    </location>
</feature>
<keyword evidence="4" id="KW-0410">Iron transport</keyword>
<reference evidence="8 9" key="1">
    <citation type="submission" date="2017-08" db="EMBL/GenBank/DDBJ databases">
        <title>Reclassification of Bisgaard taxon 37 and 44.</title>
        <authorList>
            <person name="Christensen H."/>
        </authorList>
    </citation>
    <scope>NUCLEOTIDE SEQUENCE [LARGE SCALE GENOMIC DNA]</scope>
    <source>
        <strain evidence="8 9">B96_3</strain>
    </source>
</reference>
<dbReference type="PANTHER" id="PTHR30532">
    <property type="entry name" value="IRON III DICITRATE-BINDING PERIPLASMIC PROTEIN"/>
    <property type="match status" value="1"/>
</dbReference>
<evidence type="ECO:0000313" key="8">
    <source>
        <dbReference type="EMBL" id="RIY31972.1"/>
    </source>
</evidence>
<proteinExistence type="inferred from homology"/>
<evidence type="ECO:0000313" key="9">
    <source>
        <dbReference type="Proteomes" id="UP000265691"/>
    </source>
</evidence>
<dbReference type="PANTHER" id="PTHR30532:SF29">
    <property type="entry name" value="FE(3+) DICITRATE-BINDING PERIPLASMIC PROTEIN"/>
    <property type="match status" value="1"/>
</dbReference>
<keyword evidence="4" id="KW-0406">Ion transport</keyword>
<accession>A0A3A1Y0U8</accession>
<evidence type="ECO:0000256" key="6">
    <source>
        <dbReference type="SAM" id="SignalP"/>
    </source>
</evidence>
<gene>
    <name evidence="8" type="ORF">CKF54_05900</name>
</gene>
<evidence type="ECO:0000256" key="5">
    <source>
        <dbReference type="ARBA" id="ARBA00022729"/>
    </source>
</evidence>
<dbReference type="OrthoDB" id="9793175at2"/>
<dbReference type="CDD" id="cd01146">
    <property type="entry name" value="FhuD"/>
    <property type="match status" value="1"/>
</dbReference>
<evidence type="ECO:0000256" key="2">
    <source>
        <dbReference type="ARBA" id="ARBA00008814"/>
    </source>
</evidence>